<evidence type="ECO:0008006" key="4">
    <source>
        <dbReference type="Google" id="ProtNLM"/>
    </source>
</evidence>
<dbReference type="PANTHER" id="PTHR40590:SF1">
    <property type="entry name" value="CYTOPLASMIC PROTEIN"/>
    <property type="match status" value="1"/>
</dbReference>
<keyword evidence="3" id="KW-1185">Reference proteome</keyword>
<dbReference type="InterPro" id="IPR047111">
    <property type="entry name" value="YbaP-like"/>
</dbReference>
<evidence type="ECO:0000256" key="1">
    <source>
        <dbReference type="SAM" id="SignalP"/>
    </source>
</evidence>
<feature type="chain" id="PRO_5012866892" description="TraB/GumN family protein" evidence="1">
    <location>
        <begin position="26"/>
        <end position="291"/>
    </location>
</feature>
<name>A0A1V3NKY4_9GAMM</name>
<feature type="signal peptide" evidence="1">
    <location>
        <begin position="1"/>
        <end position="25"/>
    </location>
</feature>
<dbReference type="AlphaFoldDB" id="A0A1V3NKY4"/>
<dbReference type="CDD" id="cd14789">
    <property type="entry name" value="Tiki"/>
    <property type="match status" value="1"/>
</dbReference>
<proteinExistence type="predicted"/>
<keyword evidence="1" id="KW-0732">Signal</keyword>
<dbReference type="PANTHER" id="PTHR40590">
    <property type="entry name" value="CYTOPLASMIC PROTEIN-RELATED"/>
    <property type="match status" value="1"/>
</dbReference>
<dbReference type="STRING" id="108003.B1C78_05980"/>
<dbReference type="EMBL" id="MVBK01000035">
    <property type="protein sequence ID" value="OOG25654.1"/>
    <property type="molecule type" value="Genomic_DNA"/>
</dbReference>
<gene>
    <name evidence="2" type="ORF">B1C78_05980</name>
</gene>
<comment type="caution">
    <text evidence="2">The sequence shown here is derived from an EMBL/GenBank/DDBJ whole genome shotgun (WGS) entry which is preliminary data.</text>
</comment>
<evidence type="ECO:0000313" key="2">
    <source>
        <dbReference type="EMBL" id="OOG25654.1"/>
    </source>
</evidence>
<protein>
    <recommendedName>
        <fullName evidence="4">TraB/GumN family protein</fullName>
    </recommendedName>
</protein>
<dbReference type="InterPro" id="IPR002816">
    <property type="entry name" value="TraB/PrgY/GumN_fam"/>
</dbReference>
<dbReference type="Proteomes" id="UP000189462">
    <property type="component" value="Unassembled WGS sequence"/>
</dbReference>
<dbReference type="RefSeq" id="WP_175628244.1">
    <property type="nucleotide sequence ID" value="NZ_MVBK01000035.1"/>
</dbReference>
<organism evidence="2 3">
    <name type="scientific">Thioalkalivibrio denitrificans</name>
    <dbReference type="NCBI Taxonomy" id="108003"/>
    <lineage>
        <taxon>Bacteria</taxon>
        <taxon>Pseudomonadati</taxon>
        <taxon>Pseudomonadota</taxon>
        <taxon>Gammaproteobacteria</taxon>
        <taxon>Chromatiales</taxon>
        <taxon>Ectothiorhodospiraceae</taxon>
        <taxon>Thioalkalivibrio</taxon>
    </lineage>
</organism>
<accession>A0A1V3NKY4</accession>
<reference evidence="2 3" key="1">
    <citation type="submission" date="2017-02" db="EMBL/GenBank/DDBJ databases">
        <title>Genomic diversity within the haloalkaliphilic genus Thioalkalivibrio.</title>
        <authorList>
            <person name="Ahn A.-C."/>
            <person name="Meier-Kolthoff J."/>
            <person name="Overmars L."/>
            <person name="Richter M."/>
            <person name="Woyke T."/>
            <person name="Sorokin D.Y."/>
            <person name="Muyzer G."/>
        </authorList>
    </citation>
    <scope>NUCLEOTIDE SEQUENCE [LARGE SCALE GENOMIC DNA]</scope>
    <source>
        <strain evidence="2 3">ALJD</strain>
    </source>
</reference>
<dbReference type="Pfam" id="PF01963">
    <property type="entry name" value="TraB_PrgY_gumN"/>
    <property type="match status" value="1"/>
</dbReference>
<sequence length="291" mass="32363">MDVKRIIRNIFLLFLIGAASGAVQAQGPALWEVRDGDATLVIMGSVHLLRPDIHWLNPELERRFDAASRLVLEVGDLQAAEAVMMRFIHEKGFYPPGQSLADELEPATFERALALAESLGAARAEFAQMRPWLAGIILTQLWAASHGYDPGFGVDMVLNQRAARTGKPVIGLESAQEQMEILIHGLGEDAEMIIEQTLTQLEDRDYIDALVTAWLEGDMEVLDRLMREAFADYPEAWEVLIAQRNRNWVVEIGHMLETPGSEFVVVGAAHLVGPDNVLDLLDARGYTVVRR</sequence>
<evidence type="ECO:0000313" key="3">
    <source>
        <dbReference type="Proteomes" id="UP000189462"/>
    </source>
</evidence>